<feature type="transmembrane region" description="Helical" evidence="6">
    <location>
        <begin position="40"/>
        <end position="66"/>
    </location>
</feature>
<dbReference type="PROSITE" id="PS50076">
    <property type="entry name" value="DNAJ_2"/>
    <property type="match status" value="1"/>
</dbReference>
<dbReference type="Proteomes" id="UP001268683">
    <property type="component" value="Chromosome"/>
</dbReference>
<proteinExistence type="inferred from homology"/>
<evidence type="ECO:0000256" key="4">
    <source>
        <dbReference type="ARBA" id="ARBA00023136"/>
    </source>
</evidence>
<comment type="subcellular location">
    <subcellularLocation>
        <location evidence="1">Membrane</location>
        <topology evidence="1">Single-pass membrane protein</topology>
    </subcellularLocation>
</comment>
<evidence type="ECO:0000256" key="5">
    <source>
        <dbReference type="ARBA" id="ARBA00038105"/>
    </source>
</evidence>
<reference evidence="8" key="1">
    <citation type="submission" date="2023-04" db="EMBL/GenBank/DDBJ databases">
        <title>Complete genome sequence of Temperatibacter marinus.</title>
        <authorList>
            <person name="Rong J.-C."/>
            <person name="Yi M.-L."/>
            <person name="Zhao Q."/>
        </authorList>
    </citation>
    <scope>NUCLEOTIDE SEQUENCE</scope>
    <source>
        <strain evidence="8">NBRC 110045</strain>
    </source>
</reference>
<dbReference type="InterPro" id="IPR036869">
    <property type="entry name" value="J_dom_sf"/>
</dbReference>
<dbReference type="GO" id="GO:0030150">
    <property type="term" value="P:protein import into mitochondrial matrix"/>
    <property type="evidence" value="ECO:0007669"/>
    <property type="project" value="TreeGrafter"/>
</dbReference>
<dbReference type="Gene3D" id="1.10.287.110">
    <property type="entry name" value="DnaJ domain"/>
    <property type="match status" value="1"/>
</dbReference>
<dbReference type="InterPro" id="IPR001623">
    <property type="entry name" value="DnaJ_domain"/>
</dbReference>
<dbReference type="Pfam" id="PF00226">
    <property type="entry name" value="DnaJ"/>
    <property type="match status" value="1"/>
</dbReference>
<evidence type="ECO:0000256" key="6">
    <source>
        <dbReference type="SAM" id="Phobius"/>
    </source>
</evidence>
<keyword evidence="4 6" id="KW-0472">Membrane</keyword>
<dbReference type="FunFam" id="1.10.287.110:FF:000001">
    <property type="entry name" value="Import inner membrane translocase subunit tim14"/>
    <property type="match status" value="1"/>
</dbReference>
<evidence type="ECO:0000256" key="1">
    <source>
        <dbReference type="ARBA" id="ARBA00004167"/>
    </source>
</evidence>
<dbReference type="KEGG" id="tmk:QGN29_13500"/>
<comment type="similarity">
    <text evidence="5">Belongs to the TIM14 family.</text>
</comment>
<feature type="domain" description="J" evidence="7">
    <location>
        <begin position="98"/>
        <end position="149"/>
    </location>
</feature>
<dbReference type="CDD" id="cd06257">
    <property type="entry name" value="DnaJ"/>
    <property type="match status" value="1"/>
</dbReference>
<keyword evidence="2 6" id="KW-0812">Transmembrane</keyword>
<name>A0AA52EF81_9PROT</name>
<keyword evidence="9" id="KW-1185">Reference proteome</keyword>
<organism evidence="8 9">
    <name type="scientific">Temperatibacter marinus</name>
    <dbReference type="NCBI Taxonomy" id="1456591"/>
    <lineage>
        <taxon>Bacteria</taxon>
        <taxon>Pseudomonadati</taxon>
        <taxon>Pseudomonadota</taxon>
        <taxon>Alphaproteobacteria</taxon>
        <taxon>Kordiimonadales</taxon>
        <taxon>Temperatibacteraceae</taxon>
        <taxon>Temperatibacter</taxon>
    </lineage>
</organism>
<dbReference type="PANTHER" id="PTHR12763">
    <property type="match status" value="1"/>
</dbReference>
<evidence type="ECO:0000313" key="8">
    <source>
        <dbReference type="EMBL" id="WND02563.1"/>
    </source>
</evidence>
<dbReference type="SMART" id="SM00271">
    <property type="entry name" value="DnaJ"/>
    <property type="match status" value="1"/>
</dbReference>
<dbReference type="SUPFAM" id="SSF46565">
    <property type="entry name" value="Chaperone J-domain"/>
    <property type="match status" value="1"/>
</dbReference>
<protein>
    <submittedName>
        <fullName evidence="8">DnaJ domain-containing protein</fullName>
    </submittedName>
</protein>
<dbReference type="RefSeq" id="WP_310798398.1">
    <property type="nucleotide sequence ID" value="NZ_CP123872.1"/>
</dbReference>
<accession>A0AA52EF81</accession>
<evidence type="ECO:0000313" key="9">
    <source>
        <dbReference type="Proteomes" id="UP001268683"/>
    </source>
</evidence>
<dbReference type="PRINTS" id="PR00625">
    <property type="entry name" value="JDOMAIN"/>
</dbReference>
<dbReference type="EMBL" id="CP123872">
    <property type="protein sequence ID" value="WND02563.1"/>
    <property type="molecule type" value="Genomic_DNA"/>
</dbReference>
<dbReference type="AlphaFoldDB" id="A0AA52EF81"/>
<dbReference type="PANTHER" id="PTHR12763:SF28">
    <property type="entry name" value="GEO10507P1-RELATED"/>
    <property type="match status" value="1"/>
</dbReference>
<evidence type="ECO:0000256" key="2">
    <source>
        <dbReference type="ARBA" id="ARBA00022692"/>
    </source>
</evidence>
<evidence type="ECO:0000259" key="7">
    <source>
        <dbReference type="PROSITE" id="PS50076"/>
    </source>
</evidence>
<dbReference type="GO" id="GO:0001671">
    <property type="term" value="F:ATPase activator activity"/>
    <property type="evidence" value="ECO:0007669"/>
    <property type="project" value="TreeGrafter"/>
</dbReference>
<evidence type="ECO:0000256" key="3">
    <source>
        <dbReference type="ARBA" id="ARBA00022989"/>
    </source>
</evidence>
<gene>
    <name evidence="8" type="ORF">QGN29_13500</name>
</gene>
<keyword evidence="3 6" id="KW-1133">Transmembrane helix</keyword>
<sequence>MIWLVAGLVFALVIYVILQWLARAETTSITKGMKSLGLTVLILLSGLSLLAVLTGRAGFIPVFLFLGGMAVKLSRLPTVLGATGFSSQHKRGSMSRKEALEVLGLDETATEKDIKAAYKKLISQNHPDKGGSDWLAAKLNEAKKILIDE</sequence>
<dbReference type="GO" id="GO:0016020">
    <property type="term" value="C:membrane"/>
    <property type="evidence" value="ECO:0007669"/>
    <property type="project" value="UniProtKB-SubCell"/>
</dbReference>